<dbReference type="Pfam" id="PF08240">
    <property type="entry name" value="ADH_N"/>
    <property type="match status" value="1"/>
</dbReference>
<dbReference type="SUPFAM" id="SSF51735">
    <property type="entry name" value="NAD(P)-binding Rossmann-fold domains"/>
    <property type="match status" value="1"/>
</dbReference>
<dbReference type="AlphaFoldDB" id="A0AA41Z8B7"/>
<dbReference type="GO" id="GO:0005829">
    <property type="term" value="C:cytosol"/>
    <property type="evidence" value="ECO:0007669"/>
    <property type="project" value="TreeGrafter"/>
</dbReference>
<dbReference type="EMBL" id="JANFAV010000004">
    <property type="protein sequence ID" value="MCW6534758.1"/>
    <property type="molecule type" value="Genomic_DNA"/>
</dbReference>
<dbReference type="GO" id="GO:0003960">
    <property type="term" value="F:quinone reductase (NADPH) activity"/>
    <property type="evidence" value="ECO:0007669"/>
    <property type="project" value="TreeGrafter"/>
</dbReference>
<protein>
    <submittedName>
        <fullName evidence="4">NADP-dependent oxidoreductase</fullName>
    </submittedName>
</protein>
<dbReference type="InterPro" id="IPR013154">
    <property type="entry name" value="ADH-like_N"/>
</dbReference>
<dbReference type="GO" id="GO:0070402">
    <property type="term" value="F:NADPH binding"/>
    <property type="evidence" value="ECO:0007669"/>
    <property type="project" value="TreeGrafter"/>
</dbReference>
<dbReference type="GO" id="GO:0035925">
    <property type="term" value="F:mRNA 3'-UTR AU-rich region binding"/>
    <property type="evidence" value="ECO:0007669"/>
    <property type="project" value="TreeGrafter"/>
</dbReference>
<dbReference type="PANTHER" id="PTHR48106">
    <property type="entry name" value="QUINONE OXIDOREDUCTASE PIG3-RELATED"/>
    <property type="match status" value="1"/>
</dbReference>
<keyword evidence="5" id="KW-1185">Reference proteome</keyword>
<evidence type="ECO:0000256" key="2">
    <source>
        <dbReference type="ARBA" id="ARBA00023002"/>
    </source>
</evidence>
<dbReference type="SUPFAM" id="SSF50129">
    <property type="entry name" value="GroES-like"/>
    <property type="match status" value="1"/>
</dbReference>
<dbReference type="CDD" id="cd05289">
    <property type="entry name" value="MDR_like_2"/>
    <property type="match status" value="1"/>
</dbReference>
<evidence type="ECO:0000256" key="1">
    <source>
        <dbReference type="ARBA" id="ARBA00022857"/>
    </source>
</evidence>
<dbReference type="RefSeq" id="WP_265268589.1">
    <property type="nucleotide sequence ID" value="NZ_JANFAV010000004.1"/>
</dbReference>
<dbReference type="Gene3D" id="3.90.180.10">
    <property type="entry name" value="Medium-chain alcohol dehydrogenases, catalytic domain"/>
    <property type="match status" value="1"/>
</dbReference>
<evidence type="ECO:0000313" key="4">
    <source>
        <dbReference type="EMBL" id="MCW6534758.1"/>
    </source>
</evidence>
<dbReference type="InterPro" id="IPR020843">
    <property type="entry name" value="ER"/>
</dbReference>
<dbReference type="GO" id="GO:0008270">
    <property type="term" value="F:zinc ion binding"/>
    <property type="evidence" value="ECO:0007669"/>
    <property type="project" value="InterPro"/>
</dbReference>
<dbReference type="PROSITE" id="PS01162">
    <property type="entry name" value="QOR_ZETA_CRYSTAL"/>
    <property type="match status" value="1"/>
</dbReference>
<evidence type="ECO:0000313" key="5">
    <source>
        <dbReference type="Proteomes" id="UP001165565"/>
    </source>
</evidence>
<dbReference type="InterPro" id="IPR002364">
    <property type="entry name" value="Quin_OxRdtase/zeta-crystal_CS"/>
</dbReference>
<dbReference type="Gene3D" id="3.40.50.720">
    <property type="entry name" value="NAD(P)-binding Rossmann-like Domain"/>
    <property type="match status" value="1"/>
</dbReference>
<organism evidence="4 5">
    <name type="scientific">Sphingomonas lycopersici</name>
    <dbReference type="NCBI Taxonomy" id="2951807"/>
    <lineage>
        <taxon>Bacteria</taxon>
        <taxon>Pseudomonadati</taxon>
        <taxon>Pseudomonadota</taxon>
        <taxon>Alphaproteobacteria</taxon>
        <taxon>Sphingomonadales</taxon>
        <taxon>Sphingomonadaceae</taxon>
        <taxon>Sphingomonas</taxon>
    </lineage>
</organism>
<comment type="caution">
    <text evidence="4">The sequence shown here is derived from an EMBL/GenBank/DDBJ whole genome shotgun (WGS) entry which is preliminary data.</text>
</comment>
<name>A0AA41Z8B7_9SPHN</name>
<keyword evidence="1" id="KW-0521">NADP</keyword>
<sequence length="329" mass="33473">MMRAIAIEGFGGPERLQPTDLPQPTPGPGEVLVKVAYAGVNPADWKAREGKLSRYFEYKFPFVLGFDLSGTVAAVGAGVEGVNPGDAVFGMSKQGQGENGAYAEYCLAWPAMLAPLPPAMSAAEAAGLPVAGVTAYGGLVDAGALKAGQTVLINGGAGGVGSLAIQIARAVGARVAVTCGARNADYVRALGAERAIDYANEDVVAAVRDWTSGAGVDLVLDAVGLDTLLPRATELVKSGGRFVEIETLISAASKEQVAAAAARGVTILSNMVAVMRQPEHLAGLAAMCAAGKVRAAPTEALPLADAAEAHRRVESGQVRGKIVLEVAAQ</sequence>
<dbReference type="InterPro" id="IPR011032">
    <property type="entry name" value="GroES-like_sf"/>
</dbReference>
<dbReference type="PANTHER" id="PTHR48106:SF7">
    <property type="entry name" value="DEHYDROGENASE, ZINC-CONTAINING, PUTATIVE (AFU_ORTHOLOGUE AFUA_5G10220)-RELATED"/>
    <property type="match status" value="1"/>
</dbReference>
<dbReference type="InterPro" id="IPR036291">
    <property type="entry name" value="NAD(P)-bd_dom_sf"/>
</dbReference>
<keyword evidence="2" id="KW-0560">Oxidoreductase</keyword>
<dbReference type="Pfam" id="PF13602">
    <property type="entry name" value="ADH_zinc_N_2"/>
    <property type="match status" value="1"/>
</dbReference>
<accession>A0AA41Z8B7</accession>
<proteinExistence type="predicted"/>
<gene>
    <name evidence="4" type="ORF">NEE01_08160</name>
</gene>
<reference evidence="4" key="1">
    <citation type="submission" date="2022-06" db="EMBL/GenBank/DDBJ databases">
        <title>Sphingomonas sp. nov. isolated from rhizosphere soil of tomato.</title>
        <authorList>
            <person name="Dong H."/>
            <person name="Gao R."/>
        </authorList>
    </citation>
    <scope>NUCLEOTIDE SEQUENCE</scope>
    <source>
        <strain evidence="4">MMSM24</strain>
    </source>
</reference>
<feature type="domain" description="Enoyl reductase (ER)" evidence="3">
    <location>
        <begin position="11"/>
        <end position="324"/>
    </location>
</feature>
<dbReference type="SMART" id="SM00829">
    <property type="entry name" value="PKS_ER"/>
    <property type="match status" value="1"/>
</dbReference>
<evidence type="ECO:0000259" key="3">
    <source>
        <dbReference type="SMART" id="SM00829"/>
    </source>
</evidence>
<dbReference type="Proteomes" id="UP001165565">
    <property type="component" value="Unassembled WGS sequence"/>
</dbReference>